<organism evidence="1 2">
    <name type="scientific">Arachis hypogaea</name>
    <name type="common">Peanut</name>
    <dbReference type="NCBI Taxonomy" id="3818"/>
    <lineage>
        <taxon>Eukaryota</taxon>
        <taxon>Viridiplantae</taxon>
        <taxon>Streptophyta</taxon>
        <taxon>Embryophyta</taxon>
        <taxon>Tracheophyta</taxon>
        <taxon>Spermatophyta</taxon>
        <taxon>Magnoliopsida</taxon>
        <taxon>eudicotyledons</taxon>
        <taxon>Gunneridae</taxon>
        <taxon>Pentapetalae</taxon>
        <taxon>rosids</taxon>
        <taxon>fabids</taxon>
        <taxon>Fabales</taxon>
        <taxon>Fabaceae</taxon>
        <taxon>Papilionoideae</taxon>
        <taxon>50 kb inversion clade</taxon>
        <taxon>dalbergioids sensu lato</taxon>
        <taxon>Dalbergieae</taxon>
        <taxon>Pterocarpus clade</taxon>
        <taxon>Arachis</taxon>
    </lineage>
</organism>
<reference evidence="1 2" key="1">
    <citation type="submission" date="2019-01" db="EMBL/GenBank/DDBJ databases">
        <title>Sequencing of cultivated peanut Arachis hypogaea provides insights into genome evolution and oil improvement.</title>
        <authorList>
            <person name="Chen X."/>
        </authorList>
    </citation>
    <scope>NUCLEOTIDE SEQUENCE [LARGE SCALE GENOMIC DNA]</scope>
    <source>
        <strain evidence="2">cv. Fuhuasheng</strain>
        <tissue evidence="1">Leaves</tissue>
    </source>
</reference>
<dbReference type="AlphaFoldDB" id="A0A444ZXI0"/>
<keyword evidence="2" id="KW-1185">Reference proteome</keyword>
<protein>
    <submittedName>
        <fullName evidence="1">Uncharacterized protein</fullName>
    </submittedName>
</protein>
<evidence type="ECO:0000313" key="1">
    <source>
        <dbReference type="EMBL" id="RYR18945.1"/>
    </source>
</evidence>
<sequence length="82" mass="9623">MILLWLCQRFIRTVAKSNLHLLNRNVSRIAVEDEFESNYEVVNPNEDDDEVDDTMETNVAEVANALANQHPFEESFFMPHWI</sequence>
<dbReference type="Proteomes" id="UP000289738">
    <property type="component" value="Chromosome B03"/>
</dbReference>
<comment type="caution">
    <text evidence="1">The sequence shown here is derived from an EMBL/GenBank/DDBJ whole genome shotgun (WGS) entry which is preliminary data.</text>
</comment>
<gene>
    <name evidence="1" type="ORF">Ahy_B03g063570</name>
</gene>
<accession>A0A444ZXI0</accession>
<proteinExistence type="predicted"/>
<dbReference type="EMBL" id="SDMP01000013">
    <property type="protein sequence ID" value="RYR18945.1"/>
    <property type="molecule type" value="Genomic_DNA"/>
</dbReference>
<evidence type="ECO:0000313" key="2">
    <source>
        <dbReference type="Proteomes" id="UP000289738"/>
    </source>
</evidence>
<name>A0A444ZXI0_ARAHY</name>